<dbReference type="Pfam" id="PF21787">
    <property type="entry name" value="TNP-like_RNaseH_N"/>
    <property type="match status" value="1"/>
</dbReference>
<evidence type="ECO:0000313" key="3">
    <source>
        <dbReference type="EMBL" id="SOQ41831.1"/>
    </source>
</evidence>
<accession>A0A2H1VLX6</accession>
<proteinExistence type="predicted"/>
<dbReference type="Pfam" id="PF21788">
    <property type="entry name" value="TNP-like_GBD"/>
    <property type="match status" value="1"/>
</dbReference>
<organism evidence="3">
    <name type="scientific">Spodoptera frugiperda</name>
    <name type="common">Fall armyworm</name>
    <dbReference type="NCBI Taxonomy" id="7108"/>
    <lineage>
        <taxon>Eukaryota</taxon>
        <taxon>Metazoa</taxon>
        <taxon>Ecdysozoa</taxon>
        <taxon>Arthropoda</taxon>
        <taxon>Hexapoda</taxon>
        <taxon>Insecta</taxon>
        <taxon>Pterygota</taxon>
        <taxon>Neoptera</taxon>
        <taxon>Endopterygota</taxon>
        <taxon>Lepidoptera</taxon>
        <taxon>Glossata</taxon>
        <taxon>Ditrysia</taxon>
        <taxon>Noctuoidea</taxon>
        <taxon>Noctuidae</taxon>
        <taxon>Amphipyrinae</taxon>
        <taxon>Spodoptera</taxon>
    </lineage>
</organism>
<protein>
    <submittedName>
        <fullName evidence="3">SFRICE_006736</fullName>
    </submittedName>
</protein>
<gene>
    <name evidence="3" type="ORF">SFRICE_006736</name>
</gene>
<feature type="domain" description="Transposable element P transposase-like GTP-binding insertion" evidence="2">
    <location>
        <begin position="126"/>
        <end position="154"/>
    </location>
</feature>
<sequence>MRLALVIDEMAIRRRIEWDGNKFYGHIDIIDTGLNGDHLAEAKEVLFFLITAINNGVTGALRSELVKQCIERVHDVGIKIVALTFNGCAANNISMIKHLGCSLQDKNITFKHPSTKDSICVILDPCHMIKLIRNTLQTSQKFIDNHGKMLKWQY</sequence>
<feature type="domain" description="Transposable element P transposase-like RNase H" evidence="1">
    <location>
        <begin position="4"/>
        <end position="100"/>
    </location>
</feature>
<evidence type="ECO:0000259" key="2">
    <source>
        <dbReference type="Pfam" id="PF21788"/>
    </source>
</evidence>
<dbReference type="AlphaFoldDB" id="A0A2H1VLX6"/>
<dbReference type="InterPro" id="IPR048366">
    <property type="entry name" value="TNP-like_GBD"/>
</dbReference>
<dbReference type="EMBL" id="ODYU01003279">
    <property type="protein sequence ID" value="SOQ41831.1"/>
    <property type="molecule type" value="Genomic_DNA"/>
</dbReference>
<name>A0A2H1VLX6_SPOFR</name>
<dbReference type="InterPro" id="IPR048365">
    <property type="entry name" value="TNP-like_RNaseH_N"/>
</dbReference>
<reference evidence="3" key="1">
    <citation type="submission" date="2016-07" db="EMBL/GenBank/DDBJ databases">
        <authorList>
            <person name="Bretaudeau A."/>
        </authorList>
    </citation>
    <scope>NUCLEOTIDE SEQUENCE</scope>
    <source>
        <strain evidence="3">Rice</strain>
        <tissue evidence="3">Whole body</tissue>
    </source>
</reference>
<evidence type="ECO:0000259" key="1">
    <source>
        <dbReference type="Pfam" id="PF21787"/>
    </source>
</evidence>